<comment type="caution">
    <text evidence="1">The sequence shown here is derived from an EMBL/GenBank/DDBJ whole genome shotgun (WGS) entry which is preliminary data.</text>
</comment>
<evidence type="ECO:0000313" key="2">
    <source>
        <dbReference type="Proteomes" id="UP000011223"/>
    </source>
</evidence>
<gene>
    <name evidence="1" type="ORF">D515_03649</name>
</gene>
<organism evidence="1 2">
    <name type="scientific">Grimontia indica</name>
    <dbReference type="NCBI Taxonomy" id="1056512"/>
    <lineage>
        <taxon>Bacteria</taxon>
        <taxon>Pseudomonadati</taxon>
        <taxon>Pseudomonadota</taxon>
        <taxon>Gammaproteobacteria</taxon>
        <taxon>Vibrionales</taxon>
        <taxon>Vibrionaceae</taxon>
        <taxon>Grimontia</taxon>
    </lineage>
</organism>
<evidence type="ECO:0000313" key="1">
    <source>
        <dbReference type="EMBL" id="EOD77647.1"/>
    </source>
</evidence>
<dbReference type="EMBL" id="ANFM02000046">
    <property type="protein sequence ID" value="EOD77647.1"/>
    <property type="molecule type" value="Genomic_DNA"/>
</dbReference>
<dbReference type="AlphaFoldDB" id="R1IJH5"/>
<dbReference type="Proteomes" id="UP000011223">
    <property type="component" value="Unassembled WGS sequence"/>
</dbReference>
<proteinExistence type="predicted"/>
<protein>
    <submittedName>
        <fullName evidence="1">Uncharacterized protein</fullName>
    </submittedName>
</protein>
<accession>R1IJH5</accession>
<reference evidence="1 2" key="1">
    <citation type="journal article" date="2014" name="PLoS ONE">
        <title>Grimontia indica AK16(T), sp. nov., Isolated from a Seawater Sample Reports the Presence of Pathogenic Genes Similar to Vibrio Genus.</title>
        <authorList>
            <person name="Singh A."/>
            <person name="Vaidya B."/>
            <person name="Khatri I."/>
            <person name="Srinivas T.N."/>
            <person name="Subramanian S."/>
            <person name="Korpole S."/>
            <person name="Pinnaka A.K."/>
        </authorList>
    </citation>
    <scope>NUCLEOTIDE SEQUENCE [LARGE SCALE GENOMIC DNA]</scope>
    <source>
        <strain evidence="1 2">AK16</strain>
    </source>
</reference>
<sequence length="37" mass="4345">MLFLAISMFTTETEWDNARRFVLFIFGVECCLKDALL</sequence>
<name>R1IJH5_9GAMM</name>
<keyword evidence="2" id="KW-1185">Reference proteome</keyword>